<keyword evidence="8 15" id="KW-0915">Sodium</keyword>
<evidence type="ECO:0000256" key="1">
    <source>
        <dbReference type="ARBA" id="ARBA00004141"/>
    </source>
</evidence>
<feature type="transmembrane region" description="Helical" evidence="17">
    <location>
        <begin position="539"/>
        <end position="564"/>
    </location>
</feature>
<accession>A0A1D2MS58</accession>
<name>A0A1D2MS58_ORCCI</name>
<dbReference type="CDD" id="cd10324">
    <property type="entry name" value="SLC6sbd"/>
    <property type="match status" value="1"/>
</dbReference>
<sequence length="652" mass="72730">MNLIRIRIETDRDDTHSYRYRRRLHKRHHRDHRDDVSETWSLPSWPELDGERRTAQEKRRRNRRRSRKTAKSIAAGSLGATSGASGVGAASMGSTSQDTEADEDSERQSWSNPCEFLLSMISMSVGLGNFCRFPYICAENGGGTFLIIYLVLMSIVGRPMYFLELAMGQFASQTQVKVWKMCPAWVGVGYGSAVAAFYVMTYYSSIMATTIYYLVHSCQATLPWSECDPSWATQKVCDQVKEAVANGTNQRNVVNLPRIYYELPQWKLTLCLAASWLIILGVLFKGVESSGKVAYFTTFYPFIVIFTLLGYTLTREGALHGMLFFVQPKWESILDPNVWFAAAGQSFFSLNMAFGPIVNYASMNSFHHSIHKDVLVVSIMDTFASLIAGLTVFAVLGTISHDLGKPIEQVVTSGPGLIFVTFSDAISYFPVPQLFSVLFFLMMMTLAIGSCTSWVMALSSIVRENFPKLKLIWLNTGMCILSFLTALIYVTPGGQFLVTLVDNHGGCVNVYILATMEAIGVAWIYGLKVQSLNEISSAHFDSCGWVITAVSILPLPIGAAYVIYKAPGSPKEKLLYAIKPAVDFGPKHPHDRYEWELFKEGKLVLDEFQLDDDSNPMKNDVEAPNENDGNNELGSTDLPQNASEDENQNKNK</sequence>
<reference evidence="18 19" key="1">
    <citation type="journal article" date="2016" name="Genome Biol. Evol.">
        <title>Gene Family Evolution Reflects Adaptation to Soil Environmental Stressors in the Genome of the Collembolan Orchesella cincta.</title>
        <authorList>
            <person name="Faddeeva-Vakhrusheva A."/>
            <person name="Derks M.F."/>
            <person name="Anvar S.Y."/>
            <person name="Agamennone V."/>
            <person name="Suring W."/>
            <person name="Smit S."/>
            <person name="van Straalen N.M."/>
            <person name="Roelofs D."/>
        </authorList>
    </citation>
    <scope>NUCLEOTIDE SEQUENCE [LARGE SCALE GENOMIC DNA]</scope>
    <source>
        <tissue evidence="18">Mixed pool</tissue>
    </source>
</reference>
<dbReference type="PROSITE" id="PS50267">
    <property type="entry name" value="NA_NEUROTRAN_SYMP_3"/>
    <property type="match status" value="1"/>
</dbReference>
<feature type="compositionally biased region" description="Basic residues" evidence="16">
    <location>
        <begin position="58"/>
        <end position="70"/>
    </location>
</feature>
<feature type="transmembrane region" description="Helical" evidence="17">
    <location>
        <begin position="510"/>
        <end position="527"/>
    </location>
</feature>
<dbReference type="EMBL" id="LJIJ01000628">
    <property type="protein sequence ID" value="ODM95738.1"/>
    <property type="molecule type" value="Genomic_DNA"/>
</dbReference>
<feature type="binding site" evidence="15">
    <location>
        <position position="129"/>
    </location>
    <ligand>
        <name>Na(+)</name>
        <dbReference type="ChEBI" id="CHEBI:29101"/>
        <label>1</label>
    </ligand>
</feature>
<dbReference type="PANTHER" id="PTHR11616:SF321">
    <property type="entry name" value="SODIUM-DEPENDENT NUTRIENT AMINO ACID TRANSPORTER 1-RELATED"/>
    <property type="match status" value="1"/>
</dbReference>
<evidence type="ECO:0000256" key="5">
    <source>
        <dbReference type="ARBA" id="ARBA00022847"/>
    </source>
</evidence>
<dbReference type="SUPFAM" id="SSF161070">
    <property type="entry name" value="SNF-like"/>
    <property type="match status" value="1"/>
</dbReference>
<evidence type="ECO:0000256" key="8">
    <source>
        <dbReference type="ARBA" id="ARBA00023053"/>
    </source>
</evidence>
<evidence type="ECO:0000256" key="6">
    <source>
        <dbReference type="ARBA" id="ARBA00022970"/>
    </source>
</evidence>
<evidence type="ECO:0000256" key="13">
    <source>
        <dbReference type="ARBA" id="ARBA00037785"/>
    </source>
</evidence>
<evidence type="ECO:0000256" key="7">
    <source>
        <dbReference type="ARBA" id="ARBA00022989"/>
    </source>
</evidence>
<feature type="binding site" evidence="15">
    <location>
        <position position="349"/>
    </location>
    <ligand>
        <name>Na(+)</name>
        <dbReference type="ChEBI" id="CHEBI:29101"/>
        <label>1</label>
    </ligand>
</feature>
<protein>
    <recommendedName>
        <fullName evidence="14">Sodium-dependent nutrient amino acid transporter 1</fullName>
    </recommendedName>
</protein>
<keyword evidence="6" id="KW-0029">Amino-acid transport</keyword>
<evidence type="ECO:0000256" key="17">
    <source>
        <dbReference type="SAM" id="Phobius"/>
    </source>
</evidence>
<comment type="subcellular location">
    <subcellularLocation>
        <location evidence="1">Membrane</location>
        <topology evidence="1">Multi-pass membrane protein</topology>
    </subcellularLocation>
</comment>
<feature type="binding site" evidence="15">
    <location>
        <position position="125"/>
    </location>
    <ligand>
        <name>Na(+)</name>
        <dbReference type="ChEBI" id="CHEBI:29101"/>
        <label>1</label>
    </ligand>
</feature>
<dbReference type="Pfam" id="PF00209">
    <property type="entry name" value="SNF"/>
    <property type="match status" value="1"/>
</dbReference>
<keyword evidence="5" id="KW-0769">Symport</keyword>
<evidence type="ECO:0000313" key="19">
    <source>
        <dbReference type="Proteomes" id="UP000094527"/>
    </source>
</evidence>
<feature type="transmembrane region" description="Helical" evidence="17">
    <location>
        <begin position="471"/>
        <end position="490"/>
    </location>
</feature>
<feature type="binding site" evidence="15">
    <location>
        <position position="446"/>
    </location>
    <ligand>
        <name>Na(+)</name>
        <dbReference type="ChEBI" id="CHEBI:29101"/>
        <label>1</label>
    </ligand>
</feature>
<evidence type="ECO:0000256" key="3">
    <source>
        <dbReference type="ARBA" id="ARBA00022448"/>
    </source>
</evidence>
<keyword evidence="9" id="KW-0406">Ion transport</keyword>
<keyword evidence="11" id="KW-0325">Glycoprotein</keyword>
<proteinExistence type="inferred from homology"/>
<comment type="similarity">
    <text evidence="2">Belongs to the sodium:neurotransmitter symporter (SNF) (TC 2.A.22) family.</text>
</comment>
<keyword evidence="10 17" id="KW-0472">Membrane</keyword>
<evidence type="ECO:0000256" key="12">
    <source>
        <dbReference type="ARBA" id="ARBA00023201"/>
    </source>
</evidence>
<evidence type="ECO:0000313" key="18">
    <source>
        <dbReference type="EMBL" id="ODM95738.1"/>
    </source>
</evidence>
<dbReference type="GO" id="GO:0089718">
    <property type="term" value="P:amino acid import across plasma membrane"/>
    <property type="evidence" value="ECO:0007669"/>
    <property type="project" value="TreeGrafter"/>
</dbReference>
<feature type="region of interest" description="Disordered" evidence="16">
    <location>
        <begin position="609"/>
        <end position="652"/>
    </location>
</feature>
<feature type="transmembrane region" description="Helical" evidence="17">
    <location>
        <begin position="268"/>
        <end position="287"/>
    </location>
</feature>
<dbReference type="GO" id="GO:0046872">
    <property type="term" value="F:metal ion binding"/>
    <property type="evidence" value="ECO:0007669"/>
    <property type="project" value="UniProtKB-KW"/>
</dbReference>
<dbReference type="PRINTS" id="PR00176">
    <property type="entry name" value="NANEUSMPORT"/>
</dbReference>
<organism evidence="18 19">
    <name type="scientific">Orchesella cincta</name>
    <name type="common">Springtail</name>
    <name type="synonym">Podura cincta</name>
    <dbReference type="NCBI Taxonomy" id="48709"/>
    <lineage>
        <taxon>Eukaryota</taxon>
        <taxon>Metazoa</taxon>
        <taxon>Ecdysozoa</taxon>
        <taxon>Arthropoda</taxon>
        <taxon>Hexapoda</taxon>
        <taxon>Collembola</taxon>
        <taxon>Entomobryomorpha</taxon>
        <taxon>Entomobryoidea</taxon>
        <taxon>Orchesellidae</taxon>
        <taxon>Orchesellinae</taxon>
        <taxon>Orchesella</taxon>
    </lineage>
</organism>
<dbReference type="AlphaFoldDB" id="A0A1D2MS58"/>
<comment type="function">
    <text evidence="13">Unusual broad substrate spectrum amino acid:sodium cotransporter that promotes absorption of the D isomers of essential amino acids. Neutral amino acids are the preferred substrates, especially methionine and phenylalanine.</text>
</comment>
<feature type="transmembrane region" description="Helical" evidence="17">
    <location>
        <begin position="143"/>
        <end position="163"/>
    </location>
</feature>
<keyword evidence="15" id="KW-0479">Metal-binding</keyword>
<dbReference type="GO" id="GO:0005283">
    <property type="term" value="F:amino acid:sodium symporter activity"/>
    <property type="evidence" value="ECO:0007669"/>
    <property type="project" value="TreeGrafter"/>
</dbReference>
<feature type="transmembrane region" description="Helical" evidence="17">
    <location>
        <begin position="183"/>
        <end position="203"/>
    </location>
</feature>
<feature type="binding site" evidence="15">
    <location>
        <position position="450"/>
    </location>
    <ligand>
        <name>Na(+)</name>
        <dbReference type="ChEBI" id="CHEBI:29101"/>
        <label>1</label>
    </ligand>
</feature>
<keyword evidence="4 17" id="KW-0812">Transmembrane</keyword>
<feature type="region of interest" description="Disordered" evidence="16">
    <location>
        <begin position="24"/>
        <end position="108"/>
    </location>
</feature>
<feature type="transmembrane region" description="Helical" evidence="17">
    <location>
        <begin position="410"/>
        <end position="431"/>
    </location>
</feature>
<dbReference type="PANTHER" id="PTHR11616">
    <property type="entry name" value="SODIUM/CHLORIDE DEPENDENT TRANSPORTER"/>
    <property type="match status" value="1"/>
</dbReference>
<evidence type="ECO:0000256" key="4">
    <source>
        <dbReference type="ARBA" id="ARBA00022692"/>
    </source>
</evidence>
<dbReference type="GO" id="GO:0015179">
    <property type="term" value="F:L-amino acid transmembrane transporter activity"/>
    <property type="evidence" value="ECO:0007669"/>
    <property type="project" value="TreeGrafter"/>
</dbReference>
<comment type="caution">
    <text evidence="18">The sequence shown here is derived from an EMBL/GenBank/DDBJ whole genome shotgun (WGS) entry which is preliminary data.</text>
</comment>
<dbReference type="InterPro" id="IPR000175">
    <property type="entry name" value="Na/ntran_symport"/>
</dbReference>
<keyword evidence="19" id="KW-1185">Reference proteome</keyword>
<dbReference type="OMA" id="IMATTIY"/>
<dbReference type="Proteomes" id="UP000094527">
    <property type="component" value="Unassembled WGS sequence"/>
</dbReference>
<dbReference type="STRING" id="48709.A0A1D2MS58"/>
<dbReference type="OrthoDB" id="6581954at2759"/>
<feature type="compositionally biased region" description="Polar residues" evidence="16">
    <location>
        <begin position="627"/>
        <end position="642"/>
    </location>
</feature>
<feature type="compositionally biased region" description="Low complexity" evidence="16">
    <location>
        <begin position="71"/>
        <end position="96"/>
    </location>
</feature>
<keyword evidence="3" id="KW-0813">Transport</keyword>
<evidence type="ECO:0000256" key="2">
    <source>
        <dbReference type="ARBA" id="ARBA00006459"/>
    </source>
</evidence>
<dbReference type="GO" id="GO:0005886">
    <property type="term" value="C:plasma membrane"/>
    <property type="evidence" value="ECO:0007669"/>
    <property type="project" value="TreeGrafter"/>
</dbReference>
<evidence type="ECO:0000256" key="14">
    <source>
        <dbReference type="ARBA" id="ARBA00040215"/>
    </source>
</evidence>
<keyword evidence="7 17" id="KW-1133">Transmembrane helix</keyword>
<dbReference type="InterPro" id="IPR037272">
    <property type="entry name" value="SNS_sf"/>
</dbReference>
<evidence type="ECO:0000256" key="15">
    <source>
        <dbReference type="PIRSR" id="PIRSR600175-1"/>
    </source>
</evidence>
<evidence type="ECO:0000256" key="10">
    <source>
        <dbReference type="ARBA" id="ARBA00023136"/>
    </source>
</evidence>
<feature type="transmembrane region" description="Helical" evidence="17">
    <location>
        <begin position="437"/>
        <end position="459"/>
    </location>
</feature>
<feature type="transmembrane region" description="Helical" evidence="17">
    <location>
        <begin position="374"/>
        <end position="398"/>
    </location>
</feature>
<keyword evidence="12" id="KW-0739">Sodium transport</keyword>
<evidence type="ECO:0000256" key="9">
    <source>
        <dbReference type="ARBA" id="ARBA00023065"/>
    </source>
</evidence>
<evidence type="ECO:0000256" key="16">
    <source>
        <dbReference type="SAM" id="MobiDB-lite"/>
    </source>
</evidence>
<feature type="transmembrane region" description="Helical" evidence="17">
    <location>
        <begin position="334"/>
        <end position="354"/>
    </location>
</feature>
<feature type="transmembrane region" description="Helical" evidence="17">
    <location>
        <begin position="69"/>
        <end position="90"/>
    </location>
</feature>
<gene>
    <name evidence="18" type="ORF">Ocin01_10941</name>
</gene>
<evidence type="ECO:0000256" key="11">
    <source>
        <dbReference type="ARBA" id="ARBA00023180"/>
    </source>
</evidence>
<feature type="transmembrane region" description="Helical" evidence="17">
    <location>
        <begin position="293"/>
        <end position="313"/>
    </location>
</feature>